<dbReference type="SUPFAM" id="SSF46785">
    <property type="entry name" value="Winged helix' DNA-binding domain"/>
    <property type="match status" value="1"/>
</dbReference>
<proteinExistence type="inferred from homology"/>
<dbReference type="Proteomes" id="UP000017746">
    <property type="component" value="Chromosome"/>
</dbReference>
<evidence type="ECO:0000256" key="3">
    <source>
        <dbReference type="ARBA" id="ARBA00023125"/>
    </source>
</evidence>
<dbReference type="GO" id="GO:0003677">
    <property type="term" value="F:DNA binding"/>
    <property type="evidence" value="ECO:0007669"/>
    <property type="project" value="UniProtKB-KW"/>
</dbReference>
<evidence type="ECO:0000256" key="2">
    <source>
        <dbReference type="ARBA" id="ARBA00023015"/>
    </source>
</evidence>
<dbReference type="RefSeq" id="WP_023363731.1">
    <property type="nucleotide sequence ID" value="NC_022657.1"/>
</dbReference>
<dbReference type="Gene3D" id="1.10.10.10">
    <property type="entry name" value="Winged helix-like DNA-binding domain superfamily/Winged helix DNA-binding domain"/>
    <property type="match status" value="1"/>
</dbReference>
<sequence>MGQIDLRRLRLLRELRDRGTVTAVGTALHMTSSAVSQQLALLAKDVGAPLLEPHGRRVRLTDAAWLLLRHADLLFAQLEVAQTELDAYVSGAAATVRMDCFATAVGALAVPAMRRLGEDAPRLTVRIREADTEEALDRLLRDETDVVVGLDGEVRVDDARFTRTPLLVDPLDLVLPSGHPRAGADELRLADLAGEEWIVPPAGLCRDIAVRECSAAGFTPRTAHTADSYVSVFALVRAGYGVALVPRMAAPDREPGLTVRAPRAQQPSRQVSLFVRQAGDQAPHMRLVAEALCATADELEKAFSSA</sequence>
<reference evidence="6 7" key="1">
    <citation type="journal article" date="2014" name="J. Biotechnol.">
        <title>Complete genome sequence of the actinobacterium Actinoplanes friuliensis HAG 010964, producer of the lipopeptide antibiotic friulimycin.</title>
        <authorList>
            <person name="Ruckert C."/>
            <person name="Szczepanowski R."/>
            <person name="Albersmeier A."/>
            <person name="Goesmann A."/>
            <person name="Fischer N."/>
            <person name="Steinkamper A."/>
            <person name="Puhler A."/>
            <person name="Biener R."/>
            <person name="Schwartz D."/>
            <person name="Kalinowski J."/>
        </authorList>
    </citation>
    <scope>NUCLEOTIDE SEQUENCE [LARGE SCALE GENOMIC DNA]</scope>
    <source>
        <strain evidence="6 7">DSM 7358</strain>
    </source>
</reference>
<organism evidence="6 7">
    <name type="scientific">Actinoplanes friuliensis DSM 7358</name>
    <dbReference type="NCBI Taxonomy" id="1246995"/>
    <lineage>
        <taxon>Bacteria</taxon>
        <taxon>Bacillati</taxon>
        <taxon>Actinomycetota</taxon>
        <taxon>Actinomycetes</taxon>
        <taxon>Micromonosporales</taxon>
        <taxon>Micromonosporaceae</taxon>
        <taxon>Actinoplanes</taxon>
    </lineage>
</organism>
<feature type="domain" description="HTH lysR-type" evidence="5">
    <location>
        <begin position="4"/>
        <end position="61"/>
    </location>
</feature>
<evidence type="ECO:0000256" key="1">
    <source>
        <dbReference type="ARBA" id="ARBA00009437"/>
    </source>
</evidence>
<dbReference type="eggNOG" id="COG0583">
    <property type="taxonomic scope" value="Bacteria"/>
</dbReference>
<dbReference type="InterPro" id="IPR036390">
    <property type="entry name" value="WH_DNA-bd_sf"/>
</dbReference>
<dbReference type="GO" id="GO:0032993">
    <property type="term" value="C:protein-DNA complex"/>
    <property type="evidence" value="ECO:0007669"/>
    <property type="project" value="TreeGrafter"/>
</dbReference>
<comment type="similarity">
    <text evidence="1">Belongs to the LysR transcriptional regulatory family.</text>
</comment>
<dbReference type="Pfam" id="PF03466">
    <property type="entry name" value="LysR_substrate"/>
    <property type="match status" value="1"/>
</dbReference>
<dbReference type="SUPFAM" id="SSF53850">
    <property type="entry name" value="Periplasmic binding protein-like II"/>
    <property type="match status" value="1"/>
</dbReference>
<name>U5W5F1_9ACTN</name>
<gene>
    <name evidence="6" type="ORF">AFR_24375</name>
</gene>
<dbReference type="PATRIC" id="fig|1246995.3.peg.4938"/>
<keyword evidence="7" id="KW-1185">Reference proteome</keyword>
<dbReference type="AlphaFoldDB" id="U5W5F1"/>
<dbReference type="InterPro" id="IPR036388">
    <property type="entry name" value="WH-like_DNA-bd_sf"/>
</dbReference>
<dbReference type="PANTHER" id="PTHR30346:SF29">
    <property type="entry name" value="LYSR SUBSTRATE-BINDING"/>
    <property type="match status" value="1"/>
</dbReference>
<dbReference type="PANTHER" id="PTHR30346">
    <property type="entry name" value="TRANSCRIPTIONAL DUAL REGULATOR HCAR-RELATED"/>
    <property type="match status" value="1"/>
</dbReference>
<dbReference type="Pfam" id="PF00126">
    <property type="entry name" value="HTH_1"/>
    <property type="match status" value="1"/>
</dbReference>
<keyword evidence="3" id="KW-0238">DNA-binding</keyword>
<dbReference type="HOGENOM" id="CLU_039613_6_0_11"/>
<keyword evidence="2" id="KW-0805">Transcription regulation</keyword>
<dbReference type="OrthoDB" id="3673085at2"/>
<dbReference type="InterPro" id="IPR005119">
    <property type="entry name" value="LysR_subst-bd"/>
</dbReference>
<dbReference type="GO" id="GO:0003700">
    <property type="term" value="F:DNA-binding transcription factor activity"/>
    <property type="evidence" value="ECO:0007669"/>
    <property type="project" value="InterPro"/>
</dbReference>
<accession>U5W5F1</accession>
<evidence type="ECO:0000259" key="5">
    <source>
        <dbReference type="PROSITE" id="PS50931"/>
    </source>
</evidence>
<dbReference type="KEGG" id="afs:AFR_24375"/>
<dbReference type="EMBL" id="CP006272">
    <property type="protein sequence ID" value="AGZ43141.1"/>
    <property type="molecule type" value="Genomic_DNA"/>
</dbReference>
<evidence type="ECO:0000256" key="4">
    <source>
        <dbReference type="ARBA" id="ARBA00023163"/>
    </source>
</evidence>
<dbReference type="PROSITE" id="PS50931">
    <property type="entry name" value="HTH_LYSR"/>
    <property type="match status" value="1"/>
</dbReference>
<dbReference type="Gene3D" id="3.40.190.10">
    <property type="entry name" value="Periplasmic binding protein-like II"/>
    <property type="match status" value="2"/>
</dbReference>
<evidence type="ECO:0000313" key="6">
    <source>
        <dbReference type="EMBL" id="AGZ43141.1"/>
    </source>
</evidence>
<dbReference type="InterPro" id="IPR000847">
    <property type="entry name" value="LysR_HTH_N"/>
</dbReference>
<keyword evidence="4" id="KW-0804">Transcription</keyword>
<protein>
    <submittedName>
        <fullName evidence="6">Putative LysR-family transcriptional regulator</fullName>
    </submittedName>
</protein>
<dbReference type="STRING" id="1246995.AFR_24375"/>
<evidence type="ECO:0000313" key="7">
    <source>
        <dbReference type="Proteomes" id="UP000017746"/>
    </source>
</evidence>